<protein>
    <submittedName>
        <fullName evidence="1">Uncharacterized protein</fullName>
    </submittedName>
</protein>
<sequence length="693" mass="73819">ADKGITTATGVSVWADQSGNGNDAAQSTAGLQPAFNATHAPFTGQPSVQPDGTDNVMTFSGLSSTTGSYTFFFVIDEVVDQTSKLFDAATGPLGLLYNDATDSFTDGNNRGPQTADVNGAAQIITWRINGATGRGDLWINGVFVGDPKFSITTPGLNIGGDMTLFAENDGASNFFGGHVGQIIAYEGAKTIVEIDLVWQYLSEWSGISLPRVRTVAQLDPDFYIDALITQSATPVDLGSLALTMNVEGSPAHDAVEDAWVFEDADSDGFWADLPGGSEVTYPFTLSVLARMPDSRTTVLTSPMMIKTPDADSRVEIEQRRSQGDAQGRVFNTGANDAKFSADNTQDDGKFHHLVWRCASSTERALWVDGVLIDTDADAFTLDGDMVRIGISTMPTGTVGAPTFTESDGVIRHAAYWSRALSAAEIQGNFDSLSDDIPEIFQEETVLGMEAWWRADRTTFTGAKVTTWPDKSSNSNDIAQATADDQPDLTQAVINGHPIIRLNGTTDHLFLSSGPILDLFNTDDQAFASFVVYKHDGVAPAGNERFWAATEAVDNDPWIKIFLAPLNKWGAAIRDHNVVDSAAVTTTNAVNDANPVIRIDNKNGTSGSMILDIRKNGGAALAGASGADFDVGAMDSRLDRFTVGAELSSGGTGSFLGGDIAEILIYDSGLSIADMQTVMDYLSARYNITDTAVS</sequence>
<proteinExistence type="predicted"/>
<comment type="caution">
    <text evidence="1">The sequence shown here is derived from an EMBL/GenBank/DDBJ whole genome shotgun (WGS) entry which is preliminary data.</text>
</comment>
<dbReference type="Gene3D" id="2.60.120.200">
    <property type="match status" value="1"/>
</dbReference>
<accession>A0A0F9P014</accession>
<dbReference type="SUPFAM" id="SSF49899">
    <property type="entry name" value="Concanavalin A-like lectins/glucanases"/>
    <property type="match status" value="1"/>
</dbReference>
<gene>
    <name evidence="1" type="ORF">LCGC14_1275330</name>
</gene>
<name>A0A0F9P014_9ZZZZ</name>
<dbReference type="AlphaFoldDB" id="A0A0F9P014"/>
<organism evidence="1">
    <name type="scientific">marine sediment metagenome</name>
    <dbReference type="NCBI Taxonomy" id="412755"/>
    <lineage>
        <taxon>unclassified sequences</taxon>
        <taxon>metagenomes</taxon>
        <taxon>ecological metagenomes</taxon>
    </lineage>
</organism>
<dbReference type="InterPro" id="IPR013320">
    <property type="entry name" value="ConA-like_dom_sf"/>
</dbReference>
<dbReference type="Pfam" id="PF13385">
    <property type="entry name" value="Laminin_G_3"/>
    <property type="match status" value="1"/>
</dbReference>
<reference evidence="1" key="1">
    <citation type="journal article" date="2015" name="Nature">
        <title>Complex archaea that bridge the gap between prokaryotes and eukaryotes.</title>
        <authorList>
            <person name="Spang A."/>
            <person name="Saw J.H."/>
            <person name="Jorgensen S.L."/>
            <person name="Zaremba-Niedzwiedzka K."/>
            <person name="Martijn J."/>
            <person name="Lind A.E."/>
            <person name="van Eijk R."/>
            <person name="Schleper C."/>
            <person name="Guy L."/>
            <person name="Ettema T.J."/>
        </authorList>
    </citation>
    <scope>NUCLEOTIDE SEQUENCE</scope>
</reference>
<dbReference type="EMBL" id="LAZR01007197">
    <property type="protein sequence ID" value="KKM86812.1"/>
    <property type="molecule type" value="Genomic_DNA"/>
</dbReference>
<feature type="non-terminal residue" evidence="1">
    <location>
        <position position="1"/>
    </location>
</feature>
<evidence type="ECO:0000313" key="1">
    <source>
        <dbReference type="EMBL" id="KKM86812.1"/>
    </source>
</evidence>